<dbReference type="EMBL" id="CP008726">
    <property type="protein sequence ID" value="AIO66427.1"/>
    <property type="molecule type" value="Genomic_DNA"/>
</dbReference>
<keyword evidence="2" id="KW-1185">Reference proteome</keyword>
<sequence length="111" mass="12971">MKRRDDENVWEFFNERAAIMRYDGGLALCDAEFYALARARHYFGARGIQLPYSGYFYIFKDTELGWSDEEGRAVVFPCPQVLAQMALAAIREADDAGRPYSCWLAWRKRDR</sequence>
<proteinExistence type="predicted"/>
<organism evidence="1 2">
    <name type="scientific">Burkholderia oklahomensis</name>
    <dbReference type="NCBI Taxonomy" id="342113"/>
    <lineage>
        <taxon>Bacteria</taxon>
        <taxon>Pseudomonadati</taxon>
        <taxon>Pseudomonadota</taxon>
        <taxon>Betaproteobacteria</taxon>
        <taxon>Burkholderiales</taxon>
        <taxon>Burkholderiaceae</taxon>
        <taxon>Burkholderia</taxon>
        <taxon>pseudomallei group</taxon>
    </lineage>
</organism>
<gene>
    <name evidence="1" type="ORF">DM82_3328</name>
</gene>
<evidence type="ECO:0000313" key="2">
    <source>
        <dbReference type="Proteomes" id="UP000029424"/>
    </source>
</evidence>
<protein>
    <submittedName>
        <fullName evidence="1">Uncharacterized protein</fullName>
    </submittedName>
</protein>
<accession>A0AAI8B636</accession>
<name>A0AAI8B636_9BURK</name>
<reference evidence="1 2" key="1">
    <citation type="submission" date="2014-06" db="EMBL/GenBank/DDBJ databases">
        <authorList>
            <person name="Bishop-Lilly K.A."/>
            <person name="Broomall S.M."/>
            <person name="Chain P.S."/>
            <person name="Chertkov O."/>
            <person name="Coyne S.R."/>
            <person name="Daligault H.E."/>
            <person name="Davenport K.W."/>
            <person name="Erkkila T."/>
            <person name="Frey K.G."/>
            <person name="Gibbons H.S."/>
            <person name="Gu W."/>
            <person name="Jaissle J."/>
            <person name="Johnson S.L."/>
            <person name="Koroleva G.I."/>
            <person name="Ladner J.T."/>
            <person name="Lo C.-C."/>
            <person name="Minogue T.D."/>
            <person name="Munk C."/>
            <person name="Palacios G.F."/>
            <person name="Redden C.L."/>
            <person name="Rosenzweig C.N."/>
            <person name="Scholz M.B."/>
            <person name="Teshima H."/>
            <person name="Xu Y."/>
        </authorList>
    </citation>
    <scope>NUCLEOTIDE SEQUENCE [LARGE SCALE GENOMIC DNA]</scope>
    <source>
        <strain evidence="1 2">EO147</strain>
    </source>
</reference>
<dbReference type="KEGG" id="bok:DM82_3328"/>
<dbReference type="Proteomes" id="UP000029424">
    <property type="component" value="Chromosome 1"/>
</dbReference>
<evidence type="ECO:0000313" key="1">
    <source>
        <dbReference type="EMBL" id="AIO66427.1"/>
    </source>
</evidence>
<dbReference type="AlphaFoldDB" id="A0AAI8B636"/>